<evidence type="ECO:0008006" key="4">
    <source>
        <dbReference type="Google" id="ProtNLM"/>
    </source>
</evidence>
<keyword evidence="2" id="KW-0812">Transmembrane</keyword>
<evidence type="ECO:0000313" key="3">
    <source>
        <dbReference type="EMBL" id="SFV52506.1"/>
    </source>
</evidence>
<feature type="compositionally biased region" description="Pro residues" evidence="1">
    <location>
        <begin position="190"/>
        <end position="201"/>
    </location>
</feature>
<feature type="region of interest" description="Disordered" evidence="1">
    <location>
        <begin position="172"/>
        <end position="201"/>
    </location>
</feature>
<feature type="compositionally biased region" description="Basic residues" evidence="1">
    <location>
        <begin position="172"/>
        <end position="189"/>
    </location>
</feature>
<evidence type="ECO:0000256" key="2">
    <source>
        <dbReference type="SAM" id="Phobius"/>
    </source>
</evidence>
<organism evidence="3">
    <name type="scientific">hydrothermal vent metagenome</name>
    <dbReference type="NCBI Taxonomy" id="652676"/>
    <lineage>
        <taxon>unclassified sequences</taxon>
        <taxon>metagenomes</taxon>
        <taxon>ecological metagenomes</taxon>
    </lineage>
</organism>
<feature type="transmembrane region" description="Helical" evidence="2">
    <location>
        <begin position="6"/>
        <end position="28"/>
    </location>
</feature>
<sequence>MNLKRGAFTLLEVLISIALLSLVLLALYSSLSMLRSSNHQLFEHLKKAEVEKKVTETLFLDIAGSEGKIDIKRDEFSRLCIEHSVNSLYGLSSAKICWIVSKDKKNLLRTEGNSYKLPIESEQKVAVDMVMDNMEVFQVYYNKISVLVVLKQVGKEPVSFIVQGINEPIKIKKKKIKKKRRNKSRKPPSRKPPITKPPSSK</sequence>
<dbReference type="InterPro" id="IPR012902">
    <property type="entry name" value="N_methyl_site"/>
</dbReference>
<name>A0A1W1BG27_9ZZZZ</name>
<dbReference type="NCBIfam" id="TIGR02532">
    <property type="entry name" value="IV_pilin_GFxxxE"/>
    <property type="match status" value="1"/>
</dbReference>
<dbReference type="EMBL" id="FPHG01000017">
    <property type="protein sequence ID" value="SFV52506.1"/>
    <property type="molecule type" value="Genomic_DNA"/>
</dbReference>
<accession>A0A1W1BG27</accession>
<proteinExistence type="predicted"/>
<keyword evidence="2" id="KW-0472">Membrane</keyword>
<protein>
    <recommendedName>
        <fullName evidence="4">Prepilin-type N-terminal cleavage/methylation domain-containing protein</fullName>
    </recommendedName>
</protein>
<reference evidence="3" key="1">
    <citation type="submission" date="2016-10" db="EMBL/GenBank/DDBJ databases">
        <authorList>
            <person name="de Groot N.N."/>
        </authorList>
    </citation>
    <scope>NUCLEOTIDE SEQUENCE</scope>
</reference>
<evidence type="ECO:0000256" key="1">
    <source>
        <dbReference type="SAM" id="MobiDB-lite"/>
    </source>
</evidence>
<keyword evidence="2" id="KW-1133">Transmembrane helix</keyword>
<dbReference type="Pfam" id="PF07963">
    <property type="entry name" value="N_methyl"/>
    <property type="match status" value="1"/>
</dbReference>
<gene>
    <name evidence="3" type="ORF">MNB_SV-9-1532</name>
</gene>
<dbReference type="AlphaFoldDB" id="A0A1W1BG27"/>